<dbReference type="Proteomes" id="UP000295391">
    <property type="component" value="Unassembled WGS sequence"/>
</dbReference>
<dbReference type="SUPFAM" id="SSF160379">
    <property type="entry name" value="SP0830-like"/>
    <property type="match status" value="1"/>
</dbReference>
<proteinExistence type="predicted"/>
<comment type="caution">
    <text evidence="1">The sequence shown here is derived from an EMBL/GenBank/DDBJ whole genome shotgun (WGS) entry which is preliminary data.</text>
</comment>
<dbReference type="Gene3D" id="3.30.70.1280">
    <property type="entry name" value="SP0830-like domains"/>
    <property type="match status" value="1"/>
</dbReference>
<keyword evidence="2" id="KW-1185">Reference proteome</keyword>
<evidence type="ECO:0000313" key="2">
    <source>
        <dbReference type="Proteomes" id="UP000295391"/>
    </source>
</evidence>
<name>A0A4R6VQ15_9HYPH</name>
<dbReference type="InterPro" id="IPR012545">
    <property type="entry name" value="DUF1697"/>
</dbReference>
<dbReference type="PANTHER" id="PTHR36439">
    <property type="entry name" value="BLL4334 PROTEIN"/>
    <property type="match status" value="1"/>
</dbReference>
<dbReference type="OrthoDB" id="9806494at2"/>
<evidence type="ECO:0000313" key="1">
    <source>
        <dbReference type="EMBL" id="TDQ64343.1"/>
    </source>
</evidence>
<protein>
    <submittedName>
        <fullName evidence="1">Uncharacterized protein (DUF1697 family)</fullName>
    </submittedName>
</protein>
<organism evidence="1 2">
    <name type="scientific">Maritalea mobilis</name>
    <dbReference type="NCBI Taxonomy" id="483324"/>
    <lineage>
        <taxon>Bacteria</taxon>
        <taxon>Pseudomonadati</taxon>
        <taxon>Pseudomonadota</taxon>
        <taxon>Alphaproteobacteria</taxon>
        <taxon>Hyphomicrobiales</taxon>
        <taxon>Devosiaceae</taxon>
        <taxon>Maritalea</taxon>
    </lineage>
</organism>
<dbReference type="EMBL" id="SNYR01000002">
    <property type="protein sequence ID" value="TDQ64343.1"/>
    <property type="molecule type" value="Genomic_DNA"/>
</dbReference>
<dbReference type="Pfam" id="PF08002">
    <property type="entry name" value="DUF1697"/>
    <property type="match status" value="1"/>
</dbReference>
<dbReference type="PIRSF" id="PIRSF008502">
    <property type="entry name" value="UCP008502"/>
    <property type="match status" value="1"/>
</dbReference>
<dbReference type="PANTHER" id="PTHR36439:SF1">
    <property type="entry name" value="DUF1697 DOMAIN-CONTAINING PROTEIN"/>
    <property type="match status" value="1"/>
</dbReference>
<dbReference type="RefSeq" id="WP_133572954.1">
    <property type="nucleotide sequence ID" value="NZ_SNYR01000002.1"/>
</dbReference>
<dbReference type="AlphaFoldDB" id="A0A4R6VQ15"/>
<sequence>MIYIALFRGLNVGGNHKVKMADLVAFLNHQGGEKTKHYIQSGNLVFHHDEQAAPLAEKLETAFTQKFGFESQIILRSLPDLQDVQKAYPFEQDDREQKFMMTGFARKTPNGDALDVLKQLATDDELVAQQGDAFFFYFGGGSARSKMANLNYEKKLGTALTVRNRRTIDKLIDIAQDL</sequence>
<reference evidence="1 2" key="1">
    <citation type="submission" date="2019-03" db="EMBL/GenBank/DDBJ databases">
        <title>Genomic Encyclopedia of Type Strains, Phase III (KMG-III): the genomes of soil and plant-associated and newly described type strains.</title>
        <authorList>
            <person name="Whitman W."/>
        </authorList>
    </citation>
    <scope>NUCLEOTIDE SEQUENCE [LARGE SCALE GENOMIC DNA]</scope>
    <source>
        <strain evidence="1 2">CGMCC 1.7002</strain>
    </source>
</reference>
<accession>A0A4R6VQ15</accession>
<gene>
    <name evidence="1" type="ORF">ATL17_2360</name>
</gene>